<proteinExistence type="predicted"/>
<dbReference type="InterPro" id="IPR050129">
    <property type="entry name" value="Zn_alcohol_dh"/>
</dbReference>
<dbReference type="SUPFAM" id="SSF51735">
    <property type="entry name" value="NAD(P)-binding Rossmann-fold domains"/>
    <property type="match status" value="1"/>
</dbReference>
<evidence type="ECO:0000259" key="2">
    <source>
        <dbReference type="Pfam" id="PF00107"/>
    </source>
</evidence>
<dbReference type="SUPFAM" id="SSF50129">
    <property type="entry name" value="GroES-like"/>
    <property type="match status" value="1"/>
</dbReference>
<evidence type="ECO:0000313" key="5">
    <source>
        <dbReference type="Proteomes" id="UP000824024"/>
    </source>
</evidence>
<dbReference type="Gene3D" id="3.90.180.10">
    <property type="entry name" value="Medium-chain alcohol dehydrogenases, catalytic domain"/>
    <property type="match status" value="1"/>
</dbReference>
<dbReference type="PANTHER" id="PTHR43401:SF2">
    <property type="entry name" value="L-THREONINE 3-DEHYDROGENASE"/>
    <property type="match status" value="1"/>
</dbReference>
<dbReference type="Proteomes" id="UP000824024">
    <property type="component" value="Unassembled WGS sequence"/>
</dbReference>
<dbReference type="Pfam" id="PF08240">
    <property type="entry name" value="ADH_N"/>
    <property type="match status" value="1"/>
</dbReference>
<evidence type="ECO:0000259" key="3">
    <source>
        <dbReference type="Pfam" id="PF08240"/>
    </source>
</evidence>
<keyword evidence="1" id="KW-0560">Oxidoreductase</keyword>
<dbReference type="GO" id="GO:0016491">
    <property type="term" value="F:oxidoreductase activity"/>
    <property type="evidence" value="ECO:0007669"/>
    <property type="project" value="UniProtKB-KW"/>
</dbReference>
<sequence length="371" mass="40047">MSKIPEKCKAMVLEEYGKPDVMREVEIPEVKEGDILVKVQLAGICGTDVHQNLGDLSIKPPTPMIQGHETLGRIVEMKGVTADVAGTRVKEGDRILWAHQFCGKCYACKILQQPYMCSASKGYGFAPPQALRGGFAEYELVTAGTDFVRVPDSVTDEEALGVGCAFRTVVNGYDKINAHGGIPTGGTVVVQGVGPVGLYSVVMAAQSAAAKIIAVDAFDERLEFSKKWGATHTINLNEIKDPHERAEYVRSITNGIGAEVVIECSGVPAAFNEGLDYLAKGGTYLIMGQTSRRGVEVIPNDIMTKNACILGSGSADIRHFVKALKFIEAYREKYPFGELISTKYALEDLNGALASMLHGKDLKAAIDCRNR</sequence>
<feature type="domain" description="Alcohol dehydrogenase-like C-terminal" evidence="2">
    <location>
        <begin position="195"/>
        <end position="328"/>
    </location>
</feature>
<dbReference type="Gene3D" id="3.40.50.720">
    <property type="entry name" value="NAD(P)-binding Rossmann-like Domain"/>
    <property type="match status" value="1"/>
</dbReference>
<evidence type="ECO:0000256" key="1">
    <source>
        <dbReference type="ARBA" id="ARBA00023002"/>
    </source>
</evidence>
<accession>A0A9D2IEQ0</accession>
<dbReference type="InterPro" id="IPR013149">
    <property type="entry name" value="ADH-like_C"/>
</dbReference>
<reference evidence="4" key="1">
    <citation type="journal article" date="2021" name="PeerJ">
        <title>Extensive microbial diversity within the chicken gut microbiome revealed by metagenomics and culture.</title>
        <authorList>
            <person name="Gilroy R."/>
            <person name="Ravi A."/>
            <person name="Getino M."/>
            <person name="Pursley I."/>
            <person name="Horton D.L."/>
            <person name="Alikhan N.F."/>
            <person name="Baker D."/>
            <person name="Gharbi K."/>
            <person name="Hall N."/>
            <person name="Watson M."/>
            <person name="Adriaenssens E.M."/>
            <person name="Foster-Nyarko E."/>
            <person name="Jarju S."/>
            <person name="Secka A."/>
            <person name="Antonio M."/>
            <person name="Oren A."/>
            <person name="Chaudhuri R.R."/>
            <person name="La Ragione R."/>
            <person name="Hildebrand F."/>
            <person name="Pallen M.J."/>
        </authorList>
    </citation>
    <scope>NUCLEOTIDE SEQUENCE</scope>
    <source>
        <strain evidence="4">CHK192-9172</strain>
    </source>
</reference>
<protein>
    <submittedName>
        <fullName evidence="4">Zinc-binding dehydrogenase</fullName>
    </submittedName>
</protein>
<gene>
    <name evidence="4" type="ORF">IAA08_00060</name>
</gene>
<feature type="domain" description="Alcohol dehydrogenase-like N-terminal" evidence="3">
    <location>
        <begin position="32"/>
        <end position="152"/>
    </location>
</feature>
<comment type="caution">
    <text evidence="4">The sequence shown here is derived from an EMBL/GenBank/DDBJ whole genome shotgun (WGS) entry which is preliminary data.</text>
</comment>
<dbReference type="InterPro" id="IPR011032">
    <property type="entry name" value="GroES-like_sf"/>
</dbReference>
<dbReference type="InterPro" id="IPR036291">
    <property type="entry name" value="NAD(P)-bd_dom_sf"/>
</dbReference>
<name>A0A9D2IEQ0_9FIRM</name>
<evidence type="ECO:0000313" key="4">
    <source>
        <dbReference type="EMBL" id="HIZ06310.1"/>
    </source>
</evidence>
<dbReference type="EMBL" id="DXCH01000003">
    <property type="protein sequence ID" value="HIZ06310.1"/>
    <property type="molecule type" value="Genomic_DNA"/>
</dbReference>
<dbReference type="CDD" id="cd08231">
    <property type="entry name" value="MDR_TM0436_like"/>
    <property type="match status" value="1"/>
</dbReference>
<dbReference type="InterPro" id="IPR013154">
    <property type="entry name" value="ADH-like_N"/>
</dbReference>
<dbReference type="AlphaFoldDB" id="A0A9D2IEQ0"/>
<dbReference type="PANTHER" id="PTHR43401">
    <property type="entry name" value="L-THREONINE 3-DEHYDROGENASE"/>
    <property type="match status" value="1"/>
</dbReference>
<organism evidence="4 5">
    <name type="scientific">Candidatus Eubacterium avistercoris</name>
    <dbReference type="NCBI Taxonomy" id="2838567"/>
    <lineage>
        <taxon>Bacteria</taxon>
        <taxon>Bacillati</taxon>
        <taxon>Bacillota</taxon>
        <taxon>Clostridia</taxon>
        <taxon>Eubacteriales</taxon>
        <taxon>Eubacteriaceae</taxon>
        <taxon>Eubacterium</taxon>
    </lineage>
</organism>
<dbReference type="Pfam" id="PF00107">
    <property type="entry name" value="ADH_zinc_N"/>
    <property type="match status" value="1"/>
</dbReference>
<reference evidence="4" key="2">
    <citation type="submission" date="2021-04" db="EMBL/GenBank/DDBJ databases">
        <authorList>
            <person name="Gilroy R."/>
        </authorList>
    </citation>
    <scope>NUCLEOTIDE SEQUENCE</scope>
    <source>
        <strain evidence="4">CHK192-9172</strain>
    </source>
</reference>